<comment type="caution">
    <text evidence="1">The sequence shown here is derived from an EMBL/GenBank/DDBJ whole genome shotgun (WGS) entry which is preliminary data.</text>
</comment>
<keyword evidence="2" id="KW-1185">Reference proteome</keyword>
<dbReference type="AlphaFoldDB" id="A0AAE0DQD2"/>
<reference evidence="1" key="1">
    <citation type="submission" date="2022-11" db="EMBL/GenBank/DDBJ databases">
        <title>Chromosomal genome sequence assembly and mating type (MAT) locus characterization of the leprose asexual lichenized fungus Lepraria neglecta (Nyl.) Erichsen.</title>
        <authorList>
            <person name="Allen J.L."/>
            <person name="Pfeffer B."/>
        </authorList>
    </citation>
    <scope>NUCLEOTIDE SEQUENCE</scope>
    <source>
        <strain evidence="1">Allen 5258</strain>
    </source>
</reference>
<accession>A0AAE0DQD2</accession>
<proteinExistence type="predicted"/>
<sequence length="145" mass="16068">MKHSLASMVQQCSNRLCSDPRDAIYALLNLSLPIDIEPDYERPVEHLYMMATKTLINCEQDLNIISTTCALVHPGDRVFVARGSTGPLILRPASADETYDATRKKHSISTFYELVGGCYVQGIVDGEVVEMMGKGDVQEETVFLV</sequence>
<evidence type="ECO:0000313" key="1">
    <source>
        <dbReference type="EMBL" id="KAK3178947.1"/>
    </source>
</evidence>
<dbReference type="PANTHER" id="PTHR24148:SF64">
    <property type="entry name" value="HETEROKARYON INCOMPATIBILITY DOMAIN-CONTAINING PROTEIN"/>
    <property type="match status" value="1"/>
</dbReference>
<evidence type="ECO:0000313" key="2">
    <source>
        <dbReference type="Proteomes" id="UP001276659"/>
    </source>
</evidence>
<protein>
    <submittedName>
        <fullName evidence="1">Uncharacterized protein</fullName>
    </submittedName>
</protein>
<dbReference type="InterPro" id="IPR052895">
    <property type="entry name" value="HetReg/Transcr_Mod"/>
</dbReference>
<dbReference type="Proteomes" id="UP001276659">
    <property type="component" value="Unassembled WGS sequence"/>
</dbReference>
<organism evidence="1 2">
    <name type="scientific">Lepraria neglecta</name>
    <dbReference type="NCBI Taxonomy" id="209136"/>
    <lineage>
        <taxon>Eukaryota</taxon>
        <taxon>Fungi</taxon>
        <taxon>Dikarya</taxon>
        <taxon>Ascomycota</taxon>
        <taxon>Pezizomycotina</taxon>
        <taxon>Lecanoromycetes</taxon>
        <taxon>OSLEUM clade</taxon>
        <taxon>Lecanoromycetidae</taxon>
        <taxon>Lecanorales</taxon>
        <taxon>Lecanorineae</taxon>
        <taxon>Stereocaulaceae</taxon>
        <taxon>Lepraria</taxon>
    </lineage>
</organism>
<gene>
    <name evidence="1" type="ORF">OEA41_001085</name>
</gene>
<dbReference type="EMBL" id="JASNWA010000003">
    <property type="protein sequence ID" value="KAK3178947.1"/>
    <property type="molecule type" value="Genomic_DNA"/>
</dbReference>
<name>A0AAE0DQD2_9LECA</name>
<dbReference type="PANTHER" id="PTHR24148">
    <property type="entry name" value="ANKYRIN REPEAT DOMAIN-CONTAINING PROTEIN 39 HOMOLOG-RELATED"/>
    <property type="match status" value="1"/>
</dbReference>